<comment type="caution">
    <text evidence="1">The sequence shown here is derived from an EMBL/GenBank/DDBJ whole genome shotgun (WGS) entry which is preliminary data.</text>
</comment>
<gene>
    <name evidence="1" type="ORF">LCGC14_1171050</name>
</gene>
<organism evidence="1">
    <name type="scientific">marine sediment metagenome</name>
    <dbReference type="NCBI Taxonomy" id="412755"/>
    <lineage>
        <taxon>unclassified sequences</taxon>
        <taxon>metagenomes</taxon>
        <taxon>ecological metagenomes</taxon>
    </lineage>
</organism>
<protein>
    <submittedName>
        <fullName evidence="1">Uncharacterized protein</fullName>
    </submittedName>
</protein>
<accession>A0A0F9MCS2</accession>
<name>A0A0F9MCS2_9ZZZZ</name>
<proteinExistence type="predicted"/>
<evidence type="ECO:0000313" key="1">
    <source>
        <dbReference type="EMBL" id="KKM97136.1"/>
    </source>
</evidence>
<dbReference type="EMBL" id="LAZR01005785">
    <property type="protein sequence ID" value="KKM97136.1"/>
    <property type="molecule type" value="Genomic_DNA"/>
</dbReference>
<sequence>MKVERQRDHECLLATMAALSGARLEDVRVNACRLAGIETWTEIRGKTELFWDVAEQVAMALGGVNLWSMVGRGAARGEVPGATVTRLEIYNMRRLPVKGRGTVSFRRTRRGGKVTSHIMPWKDGIIYDPEHPDTPRTLAEYRRKDRRFKLFIVTLEA</sequence>
<dbReference type="AlphaFoldDB" id="A0A0F9MCS2"/>
<reference evidence="1" key="1">
    <citation type="journal article" date="2015" name="Nature">
        <title>Complex archaea that bridge the gap between prokaryotes and eukaryotes.</title>
        <authorList>
            <person name="Spang A."/>
            <person name="Saw J.H."/>
            <person name="Jorgensen S.L."/>
            <person name="Zaremba-Niedzwiedzka K."/>
            <person name="Martijn J."/>
            <person name="Lind A.E."/>
            <person name="van Eijk R."/>
            <person name="Schleper C."/>
            <person name="Guy L."/>
            <person name="Ettema T.J."/>
        </authorList>
    </citation>
    <scope>NUCLEOTIDE SEQUENCE</scope>
</reference>